<feature type="region of interest" description="Disordered" evidence="1">
    <location>
        <begin position="270"/>
        <end position="292"/>
    </location>
</feature>
<evidence type="ECO:0000313" key="2">
    <source>
        <dbReference type="EMBL" id="KAK6517843.1"/>
    </source>
</evidence>
<organism evidence="2 3">
    <name type="scientific">Arthrobotrys conoides</name>
    <dbReference type="NCBI Taxonomy" id="74498"/>
    <lineage>
        <taxon>Eukaryota</taxon>
        <taxon>Fungi</taxon>
        <taxon>Dikarya</taxon>
        <taxon>Ascomycota</taxon>
        <taxon>Pezizomycotina</taxon>
        <taxon>Orbiliomycetes</taxon>
        <taxon>Orbiliales</taxon>
        <taxon>Orbiliaceae</taxon>
        <taxon>Arthrobotrys</taxon>
    </lineage>
</organism>
<protein>
    <recommendedName>
        <fullName evidence="4">Protein kinase domain-containing protein</fullName>
    </recommendedName>
</protein>
<sequence length="503" mass="57142">MQTQAELLSHPLPKILFTSGTSNPNNPNPHRLHNKFLSPWEGFKNNVTTTLNNADLSDSQLTTTADPPDGELIMVGNKHSLIGRFQENVGVVLGKAFNASKDEKLKYLRFGDSQVVRGPGGEADVLIIACPPGLRPDGITCRVVSVFRMYWTQPYIKDARISEALDPVDPQSRLLLECLEGPIGQLARHMVYRQLRYGFMSTYEYTIFVKRTGHTRFEITDPIKFDSTKPSIRECFYYMGTLGAGDDYSFPDPKPAETFAILKSGNLNADNKPSTSFRNPHKPGWEAPEDDGIDDKYVESEELQETTPPSIKDTTPRSIIFGKNMMSQHLFQIQEDMFEYSGEHKRVFVGSLNGIECIAKCFPADLVESYVHERNTYRLLPPSRYFPKMLAFGDIVISREFQDGHIIIFTKEKGIRLSFPILKNMPQEEKTIIRRELIYAVKVLRSIDVKHSDPTPGNVLWNKDSGKLVMLDLECTFEEDRNRPADEWEVNMVMGTKLNQKGF</sequence>
<dbReference type="InterPro" id="IPR011009">
    <property type="entry name" value="Kinase-like_dom_sf"/>
</dbReference>
<accession>A0AAN8RPL8</accession>
<name>A0AAN8RPL8_9PEZI</name>
<proteinExistence type="predicted"/>
<dbReference type="EMBL" id="JAVHJM010000002">
    <property type="protein sequence ID" value="KAK6517843.1"/>
    <property type="molecule type" value="Genomic_DNA"/>
</dbReference>
<dbReference type="SUPFAM" id="SSF56112">
    <property type="entry name" value="Protein kinase-like (PK-like)"/>
    <property type="match status" value="1"/>
</dbReference>
<evidence type="ECO:0008006" key="4">
    <source>
        <dbReference type="Google" id="ProtNLM"/>
    </source>
</evidence>
<dbReference type="Proteomes" id="UP001307849">
    <property type="component" value="Unassembled WGS sequence"/>
</dbReference>
<dbReference type="AlphaFoldDB" id="A0AAN8RPL8"/>
<reference evidence="2 3" key="1">
    <citation type="submission" date="2019-10" db="EMBL/GenBank/DDBJ databases">
        <authorList>
            <person name="Palmer J.M."/>
        </authorList>
    </citation>
    <scope>NUCLEOTIDE SEQUENCE [LARGE SCALE GENOMIC DNA]</scope>
    <source>
        <strain evidence="2 3">TWF506</strain>
    </source>
</reference>
<keyword evidence="3" id="KW-1185">Reference proteome</keyword>
<evidence type="ECO:0000256" key="1">
    <source>
        <dbReference type="SAM" id="MobiDB-lite"/>
    </source>
</evidence>
<comment type="caution">
    <text evidence="2">The sequence shown here is derived from an EMBL/GenBank/DDBJ whole genome shotgun (WGS) entry which is preliminary data.</text>
</comment>
<evidence type="ECO:0000313" key="3">
    <source>
        <dbReference type="Proteomes" id="UP001307849"/>
    </source>
</evidence>
<gene>
    <name evidence="2" type="ORF">TWF506_005019</name>
</gene>